<sequence>MTIAIPTLDGQVSAHFGKTRDFTLFSISDDRQVTGTRTVINPVHDHNQLGDMLKQNGVDLVICGGMGQGARDKLAAVGILVLGGVTGDIHQVVSGYLDGSLQPTGTGQCNCGGHHHA</sequence>
<evidence type="ECO:0000259" key="1">
    <source>
        <dbReference type="Pfam" id="PF02579"/>
    </source>
</evidence>
<dbReference type="Gene3D" id="3.30.420.130">
    <property type="entry name" value="Dinitrogenase iron-molybdenum cofactor biosynthesis domain"/>
    <property type="match status" value="1"/>
</dbReference>
<evidence type="ECO:0000313" key="2">
    <source>
        <dbReference type="EMBL" id="SCJ69964.1"/>
    </source>
</evidence>
<organism evidence="2">
    <name type="scientific">uncultured Anaerotruncus sp</name>
    <dbReference type="NCBI Taxonomy" id="905011"/>
    <lineage>
        <taxon>Bacteria</taxon>
        <taxon>Bacillati</taxon>
        <taxon>Bacillota</taxon>
        <taxon>Clostridia</taxon>
        <taxon>Eubacteriales</taxon>
        <taxon>Oscillospiraceae</taxon>
        <taxon>Anaerotruncus</taxon>
        <taxon>environmental samples</taxon>
    </lineage>
</organism>
<dbReference type="AlphaFoldDB" id="A0A1C6IJB3"/>
<protein>
    <submittedName>
        <fullName evidence="2">Dinitrogenase iron-molybdenum cofactor</fullName>
    </submittedName>
</protein>
<dbReference type="PANTHER" id="PTHR42983:SF1">
    <property type="entry name" value="IRON-MOLYBDENUM PROTEIN"/>
    <property type="match status" value="1"/>
</dbReference>
<dbReference type="InterPro" id="IPR036105">
    <property type="entry name" value="DiNase_FeMo-co_biosyn_sf"/>
</dbReference>
<dbReference type="PANTHER" id="PTHR42983">
    <property type="entry name" value="DINITROGENASE IRON-MOLYBDENUM COFACTOR PROTEIN-RELATED"/>
    <property type="match status" value="1"/>
</dbReference>
<feature type="domain" description="Dinitrogenase iron-molybdenum cofactor biosynthesis" evidence="1">
    <location>
        <begin position="9"/>
        <end position="96"/>
    </location>
</feature>
<dbReference type="Pfam" id="PF02579">
    <property type="entry name" value="Nitro_FeMo-Co"/>
    <property type="match status" value="1"/>
</dbReference>
<name>A0A1C6IJB3_9FIRM</name>
<dbReference type="InterPro" id="IPR003731">
    <property type="entry name" value="Di-Nase_FeMo-co_biosynth"/>
</dbReference>
<accession>A0A1C6IJB3</accession>
<dbReference type="EMBL" id="FMHG01000001">
    <property type="protein sequence ID" value="SCJ69964.1"/>
    <property type="molecule type" value="Genomic_DNA"/>
</dbReference>
<reference evidence="2" key="1">
    <citation type="submission" date="2015-09" db="EMBL/GenBank/DDBJ databases">
        <authorList>
            <consortium name="Pathogen Informatics"/>
        </authorList>
    </citation>
    <scope>NUCLEOTIDE SEQUENCE</scope>
    <source>
        <strain evidence="2">2789STDY5834896</strain>
    </source>
</reference>
<dbReference type="SUPFAM" id="SSF53146">
    <property type="entry name" value="Nitrogenase accessory factor-like"/>
    <property type="match status" value="1"/>
</dbReference>
<gene>
    <name evidence="2" type="ORF">SAMEA3545359_01487</name>
</gene>
<proteinExistence type="predicted"/>